<organism evidence="2 3">
    <name type="scientific">Marchantia polymorpha</name>
    <name type="common">Common liverwort</name>
    <name type="synonym">Marchantia aquatica</name>
    <dbReference type="NCBI Taxonomy" id="3197"/>
    <lineage>
        <taxon>Eukaryota</taxon>
        <taxon>Viridiplantae</taxon>
        <taxon>Streptophyta</taxon>
        <taxon>Embryophyta</taxon>
        <taxon>Marchantiophyta</taxon>
        <taxon>Marchantiopsida</taxon>
        <taxon>Marchantiidae</taxon>
        <taxon>Marchantiales</taxon>
        <taxon>Marchantiaceae</taxon>
        <taxon>Marchantia</taxon>
    </lineage>
</organism>
<dbReference type="EMBL" id="KZ772773">
    <property type="protein sequence ID" value="PTQ32250.1"/>
    <property type="molecule type" value="Genomic_DNA"/>
</dbReference>
<protein>
    <submittedName>
        <fullName evidence="2">Uncharacterized protein</fullName>
    </submittedName>
</protein>
<keyword evidence="3" id="KW-1185">Reference proteome</keyword>
<name>A0A2R6WEI3_MARPO</name>
<reference evidence="3" key="1">
    <citation type="journal article" date="2017" name="Cell">
        <title>Insights into land plant evolution garnered from the Marchantia polymorpha genome.</title>
        <authorList>
            <person name="Bowman J.L."/>
            <person name="Kohchi T."/>
            <person name="Yamato K.T."/>
            <person name="Jenkins J."/>
            <person name="Shu S."/>
            <person name="Ishizaki K."/>
            <person name="Yamaoka S."/>
            <person name="Nishihama R."/>
            <person name="Nakamura Y."/>
            <person name="Berger F."/>
            <person name="Adam C."/>
            <person name="Aki S.S."/>
            <person name="Althoff F."/>
            <person name="Araki T."/>
            <person name="Arteaga-Vazquez M.A."/>
            <person name="Balasubrmanian S."/>
            <person name="Barry K."/>
            <person name="Bauer D."/>
            <person name="Boehm C.R."/>
            <person name="Briginshaw L."/>
            <person name="Caballero-Perez J."/>
            <person name="Catarino B."/>
            <person name="Chen F."/>
            <person name="Chiyoda S."/>
            <person name="Chovatia M."/>
            <person name="Davies K.M."/>
            <person name="Delmans M."/>
            <person name="Demura T."/>
            <person name="Dierschke T."/>
            <person name="Dolan L."/>
            <person name="Dorantes-Acosta A.E."/>
            <person name="Eklund D.M."/>
            <person name="Florent S.N."/>
            <person name="Flores-Sandoval E."/>
            <person name="Fujiyama A."/>
            <person name="Fukuzawa H."/>
            <person name="Galik B."/>
            <person name="Grimanelli D."/>
            <person name="Grimwood J."/>
            <person name="Grossniklaus U."/>
            <person name="Hamada T."/>
            <person name="Haseloff J."/>
            <person name="Hetherington A.J."/>
            <person name="Higo A."/>
            <person name="Hirakawa Y."/>
            <person name="Hundley H.N."/>
            <person name="Ikeda Y."/>
            <person name="Inoue K."/>
            <person name="Inoue S.I."/>
            <person name="Ishida S."/>
            <person name="Jia Q."/>
            <person name="Kakita M."/>
            <person name="Kanazawa T."/>
            <person name="Kawai Y."/>
            <person name="Kawashima T."/>
            <person name="Kennedy M."/>
            <person name="Kinose K."/>
            <person name="Kinoshita T."/>
            <person name="Kohara Y."/>
            <person name="Koide E."/>
            <person name="Komatsu K."/>
            <person name="Kopischke S."/>
            <person name="Kubo M."/>
            <person name="Kyozuka J."/>
            <person name="Lagercrantz U."/>
            <person name="Lin S.S."/>
            <person name="Lindquist E."/>
            <person name="Lipzen A.M."/>
            <person name="Lu C.W."/>
            <person name="De Luna E."/>
            <person name="Martienssen R.A."/>
            <person name="Minamino N."/>
            <person name="Mizutani M."/>
            <person name="Mizutani M."/>
            <person name="Mochizuki N."/>
            <person name="Monte I."/>
            <person name="Mosher R."/>
            <person name="Nagasaki H."/>
            <person name="Nakagami H."/>
            <person name="Naramoto S."/>
            <person name="Nishitani K."/>
            <person name="Ohtani M."/>
            <person name="Okamoto T."/>
            <person name="Okumura M."/>
            <person name="Phillips J."/>
            <person name="Pollak B."/>
            <person name="Reinders A."/>
            <person name="Rovekamp M."/>
            <person name="Sano R."/>
            <person name="Sawa S."/>
            <person name="Schmid M.W."/>
            <person name="Shirakawa M."/>
            <person name="Solano R."/>
            <person name="Spunde A."/>
            <person name="Suetsugu N."/>
            <person name="Sugano S."/>
            <person name="Sugiyama A."/>
            <person name="Sun R."/>
            <person name="Suzuki Y."/>
            <person name="Takenaka M."/>
            <person name="Takezawa D."/>
            <person name="Tomogane H."/>
            <person name="Tsuzuki M."/>
            <person name="Ueda T."/>
            <person name="Umeda M."/>
            <person name="Ward J.M."/>
            <person name="Watanabe Y."/>
            <person name="Yazaki K."/>
            <person name="Yokoyama R."/>
            <person name="Yoshitake Y."/>
            <person name="Yotsui I."/>
            <person name="Zachgo S."/>
            <person name="Schmutz J."/>
        </authorList>
    </citation>
    <scope>NUCLEOTIDE SEQUENCE [LARGE SCALE GENOMIC DNA]</scope>
    <source>
        <strain evidence="3">Tak-1</strain>
    </source>
</reference>
<dbReference type="Proteomes" id="UP000244005">
    <property type="component" value="Unassembled WGS sequence"/>
</dbReference>
<evidence type="ECO:0000313" key="2">
    <source>
        <dbReference type="EMBL" id="PTQ32250.1"/>
    </source>
</evidence>
<feature type="region of interest" description="Disordered" evidence="1">
    <location>
        <begin position="1"/>
        <end position="32"/>
    </location>
</feature>
<accession>A0A2R6WEI3</accession>
<dbReference type="AlphaFoldDB" id="A0A2R6WEI3"/>
<evidence type="ECO:0000256" key="1">
    <source>
        <dbReference type="SAM" id="MobiDB-lite"/>
    </source>
</evidence>
<evidence type="ECO:0000313" key="3">
    <source>
        <dbReference type="Proteomes" id="UP000244005"/>
    </source>
</evidence>
<gene>
    <name evidence="2" type="ORF">MARPO_0101s0041</name>
</gene>
<sequence>MNRVNRKSTMPTTRPVTGDESSHHPLVRSLTGDDGIAKVAKVARVLVVLVRGNEGPKDSCRPPSFRHSHAPGLPGCPNVATPLPCRCHPMPSCGAVVLISIRFDESSEARHAVSQSDSR</sequence>
<dbReference type="Gramene" id="Mp4g20950.1">
    <property type="protein sequence ID" value="Mp4g20950.1.cds1"/>
    <property type="gene ID" value="Mp4g20950"/>
</dbReference>
<proteinExistence type="predicted"/>